<sequence>MLFSPRILVALAFAAVSAAPQQSTEPIPIVKYENEGVNADGSYHWSFETGNSIVAEEQGQLKNAGNPETEAEEVRGSFQYTADDGTPIHLTYVADENGFQPQGRPSAHPAPDPTSDPEGPGMDRRPPRTGREA</sequence>
<dbReference type="PROSITE" id="PS51155">
    <property type="entry name" value="CHIT_BIND_RR_2"/>
    <property type="match status" value="1"/>
</dbReference>
<keyword evidence="6" id="KW-1185">Reference proteome</keyword>
<evidence type="ECO:0000313" key="6">
    <source>
        <dbReference type="Proteomes" id="UP001162162"/>
    </source>
</evidence>
<evidence type="ECO:0000256" key="2">
    <source>
        <dbReference type="PROSITE-ProRule" id="PRU00497"/>
    </source>
</evidence>
<feature type="chain" id="PRO_5043328449" evidence="4">
    <location>
        <begin position="19"/>
        <end position="133"/>
    </location>
</feature>
<dbReference type="Pfam" id="PF00379">
    <property type="entry name" value="Chitin_bind_4"/>
    <property type="match status" value="1"/>
</dbReference>
<proteinExistence type="predicted"/>
<dbReference type="Proteomes" id="UP001162162">
    <property type="component" value="Unassembled WGS sequence"/>
</dbReference>
<evidence type="ECO:0000256" key="1">
    <source>
        <dbReference type="ARBA" id="ARBA00022460"/>
    </source>
</evidence>
<protein>
    <submittedName>
        <fullName evidence="5">Uncharacterized protein</fullName>
    </submittedName>
</protein>
<reference evidence="5" key="1">
    <citation type="journal article" date="2023" name="Insect Mol. Biol.">
        <title>Genome sequencing provides insights into the evolution of gene families encoding plant cell wall-degrading enzymes in longhorned beetles.</title>
        <authorList>
            <person name="Shin N.R."/>
            <person name="Okamura Y."/>
            <person name="Kirsch R."/>
            <person name="Pauchet Y."/>
        </authorList>
    </citation>
    <scope>NUCLEOTIDE SEQUENCE</scope>
    <source>
        <strain evidence="5">AMC_N1</strain>
    </source>
</reference>
<comment type="caution">
    <text evidence="5">The sequence shown here is derived from an EMBL/GenBank/DDBJ whole genome shotgun (WGS) entry which is preliminary data.</text>
</comment>
<dbReference type="GO" id="GO:0062129">
    <property type="term" value="C:chitin-based extracellular matrix"/>
    <property type="evidence" value="ECO:0007669"/>
    <property type="project" value="TreeGrafter"/>
</dbReference>
<dbReference type="PANTHER" id="PTHR10380">
    <property type="entry name" value="CUTICLE PROTEIN"/>
    <property type="match status" value="1"/>
</dbReference>
<dbReference type="AlphaFoldDB" id="A0AAV8Z0B9"/>
<dbReference type="PROSITE" id="PS00233">
    <property type="entry name" value="CHIT_BIND_RR_1"/>
    <property type="match status" value="1"/>
</dbReference>
<name>A0AAV8Z0B9_9CUCU</name>
<dbReference type="InterPro" id="IPR031311">
    <property type="entry name" value="CHIT_BIND_RR_consensus"/>
</dbReference>
<evidence type="ECO:0000256" key="4">
    <source>
        <dbReference type="SAM" id="SignalP"/>
    </source>
</evidence>
<dbReference type="PRINTS" id="PR00947">
    <property type="entry name" value="CUTICLE"/>
</dbReference>
<organism evidence="5 6">
    <name type="scientific">Aromia moschata</name>
    <dbReference type="NCBI Taxonomy" id="1265417"/>
    <lineage>
        <taxon>Eukaryota</taxon>
        <taxon>Metazoa</taxon>
        <taxon>Ecdysozoa</taxon>
        <taxon>Arthropoda</taxon>
        <taxon>Hexapoda</taxon>
        <taxon>Insecta</taxon>
        <taxon>Pterygota</taxon>
        <taxon>Neoptera</taxon>
        <taxon>Endopterygota</taxon>
        <taxon>Coleoptera</taxon>
        <taxon>Polyphaga</taxon>
        <taxon>Cucujiformia</taxon>
        <taxon>Chrysomeloidea</taxon>
        <taxon>Cerambycidae</taxon>
        <taxon>Cerambycinae</taxon>
        <taxon>Callichromatini</taxon>
        <taxon>Aromia</taxon>
    </lineage>
</organism>
<dbReference type="InterPro" id="IPR000618">
    <property type="entry name" value="Insect_cuticle"/>
</dbReference>
<evidence type="ECO:0000313" key="5">
    <source>
        <dbReference type="EMBL" id="KAJ8956812.1"/>
    </source>
</evidence>
<feature type="region of interest" description="Disordered" evidence="3">
    <location>
        <begin position="95"/>
        <end position="133"/>
    </location>
</feature>
<feature type="non-terminal residue" evidence="5">
    <location>
        <position position="133"/>
    </location>
</feature>
<feature type="compositionally biased region" description="Basic and acidic residues" evidence="3">
    <location>
        <begin position="121"/>
        <end position="133"/>
    </location>
</feature>
<feature type="signal peptide" evidence="4">
    <location>
        <begin position="1"/>
        <end position="18"/>
    </location>
</feature>
<dbReference type="EMBL" id="JAPWTK010000027">
    <property type="protein sequence ID" value="KAJ8956812.1"/>
    <property type="molecule type" value="Genomic_DNA"/>
</dbReference>
<keyword evidence="4" id="KW-0732">Signal</keyword>
<gene>
    <name evidence="5" type="ORF">NQ318_014226</name>
</gene>
<dbReference type="GO" id="GO:0008010">
    <property type="term" value="F:structural constituent of chitin-based larval cuticle"/>
    <property type="evidence" value="ECO:0007669"/>
    <property type="project" value="TreeGrafter"/>
</dbReference>
<evidence type="ECO:0000256" key="3">
    <source>
        <dbReference type="SAM" id="MobiDB-lite"/>
    </source>
</evidence>
<dbReference type="PANTHER" id="PTHR10380:SF173">
    <property type="entry name" value="CUTICULAR PROTEIN 47EF, ISOFORM C-RELATED"/>
    <property type="match status" value="1"/>
</dbReference>
<dbReference type="InterPro" id="IPR050468">
    <property type="entry name" value="Cuticle_Struct_Prot"/>
</dbReference>
<keyword evidence="1 2" id="KW-0193">Cuticle</keyword>
<accession>A0AAV8Z0B9</accession>